<dbReference type="OMA" id="EQTECTE"/>
<dbReference type="Proteomes" id="UP000694843">
    <property type="component" value="Unplaced"/>
</dbReference>
<dbReference type="Pfam" id="PF10493">
    <property type="entry name" value="Rod_C"/>
    <property type="match status" value="1"/>
</dbReference>
<name>A0A8B7NRG9_HYAAZ</name>
<gene>
    <name evidence="3" type="primary">LOC108673029</name>
</gene>
<evidence type="ECO:0000313" key="3">
    <source>
        <dbReference type="RefSeq" id="XP_018016285.1"/>
    </source>
</evidence>
<dbReference type="PANTHER" id="PTHR15688:SF1">
    <property type="entry name" value="KINETOCHORE-ASSOCIATED PROTEIN 1"/>
    <property type="match status" value="1"/>
</dbReference>
<dbReference type="GO" id="GO:0000070">
    <property type="term" value="P:mitotic sister chromatid segregation"/>
    <property type="evidence" value="ECO:0007669"/>
    <property type="project" value="TreeGrafter"/>
</dbReference>
<dbReference type="GO" id="GO:0005828">
    <property type="term" value="C:kinetochore microtubule"/>
    <property type="evidence" value="ECO:0007669"/>
    <property type="project" value="TreeGrafter"/>
</dbReference>
<dbReference type="InterPro" id="IPR052802">
    <property type="entry name" value="KNTC1"/>
</dbReference>
<sequence>MPGAQAHESDDASLARAMYLVRGCCPDTIIPYLLEQTECTEQRYSAAYRLRALQCLVALTDCPQLHSYVAPDTLQRHLDELTQAVRLEGLGIVCGAELGPQDVQALTEQLWRDHRHSPAALLLMADVCLRYKELKASLWNAVLLQLAACLDAGAVEEAAVRSLLLRLRLHPQLWLVQGFTAAWTAIVSRPFKTLTAPVSEAGMRRCVDAASLLSLCPVTLPSTPALVPLLPPLNLHALAITLAAAHPHTRSLMQELLDAAPQEALKEQLQALAAHAPLPRLVQKLLDANGITLTSGDAA</sequence>
<dbReference type="GO" id="GO:0007094">
    <property type="term" value="P:mitotic spindle assembly checkpoint signaling"/>
    <property type="evidence" value="ECO:0007669"/>
    <property type="project" value="TreeGrafter"/>
</dbReference>
<dbReference type="KEGG" id="hazt:108673029"/>
<protein>
    <submittedName>
        <fullName evidence="3">Kinetochore-associated protein 1</fullName>
    </submittedName>
</protein>
<dbReference type="AlphaFoldDB" id="A0A8B7NRG9"/>
<dbReference type="RefSeq" id="XP_018016285.1">
    <property type="nucleotide sequence ID" value="XM_018160796.2"/>
</dbReference>
<dbReference type="GO" id="GO:0005737">
    <property type="term" value="C:cytoplasm"/>
    <property type="evidence" value="ECO:0007669"/>
    <property type="project" value="TreeGrafter"/>
</dbReference>
<dbReference type="PANTHER" id="PTHR15688">
    <property type="entry name" value="KINETOCHORE-ASSOCIATED PROTEIN 1"/>
    <property type="match status" value="1"/>
</dbReference>
<dbReference type="GeneID" id="108673029"/>
<reference evidence="3" key="1">
    <citation type="submission" date="2025-08" db="UniProtKB">
        <authorList>
            <consortium name="RefSeq"/>
        </authorList>
    </citation>
    <scope>IDENTIFICATION</scope>
</reference>
<organism evidence="2 3">
    <name type="scientific">Hyalella azteca</name>
    <name type="common">Amphipod</name>
    <dbReference type="NCBI Taxonomy" id="294128"/>
    <lineage>
        <taxon>Eukaryota</taxon>
        <taxon>Metazoa</taxon>
        <taxon>Ecdysozoa</taxon>
        <taxon>Arthropoda</taxon>
        <taxon>Crustacea</taxon>
        <taxon>Multicrustacea</taxon>
        <taxon>Malacostraca</taxon>
        <taxon>Eumalacostraca</taxon>
        <taxon>Peracarida</taxon>
        <taxon>Amphipoda</taxon>
        <taxon>Senticaudata</taxon>
        <taxon>Talitrida</taxon>
        <taxon>Talitroidea</taxon>
        <taxon>Hyalellidae</taxon>
        <taxon>Hyalella</taxon>
    </lineage>
</organism>
<dbReference type="OrthoDB" id="343783at2759"/>
<feature type="domain" description="RZZ complex subunit KNTC1/ROD C-terminal" evidence="1">
    <location>
        <begin position="9"/>
        <end position="272"/>
    </location>
</feature>
<keyword evidence="2" id="KW-1185">Reference proteome</keyword>
<accession>A0A8B7NRG9</accession>
<evidence type="ECO:0000313" key="2">
    <source>
        <dbReference type="Proteomes" id="UP000694843"/>
    </source>
</evidence>
<proteinExistence type="predicted"/>
<dbReference type="GO" id="GO:1903394">
    <property type="term" value="P:protein localization to kinetochore involved in kinetochore assembly"/>
    <property type="evidence" value="ECO:0007669"/>
    <property type="project" value="TreeGrafter"/>
</dbReference>
<dbReference type="InterPro" id="IPR019527">
    <property type="entry name" value="RZZ-complex_KNTC1/ROD_C"/>
</dbReference>
<evidence type="ECO:0000259" key="1">
    <source>
        <dbReference type="Pfam" id="PF10493"/>
    </source>
</evidence>
<dbReference type="GO" id="GO:0031267">
    <property type="term" value="F:small GTPase binding"/>
    <property type="evidence" value="ECO:0007669"/>
    <property type="project" value="TreeGrafter"/>
</dbReference>
<dbReference type="GO" id="GO:1990423">
    <property type="term" value="C:RZZ complex"/>
    <property type="evidence" value="ECO:0007669"/>
    <property type="project" value="TreeGrafter"/>
</dbReference>